<dbReference type="EMBL" id="PIXR01001769">
    <property type="protein sequence ID" value="TBU00169.1"/>
    <property type="molecule type" value="Genomic_DNA"/>
</dbReference>
<gene>
    <name evidence="1" type="ORF">CWI39_1769p0010</name>
</gene>
<evidence type="ECO:0000313" key="2">
    <source>
        <dbReference type="Proteomes" id="UP000293045"/>
    </source>
</evidence>
<dbReference type="VEuPathDB" id="MicrosporidiaDB:CWI39_1769p0010"/>
<proteinExistence type="predicted"/>
<protein>
    <submittedName>
        <fullName evidence="1">Uncharacterized protein</fullName>
    </submittedName>
</protein>
<evidence type="ECO:0000313" key="1">
    <source>
        <dbReference type="EMBL" id="TBU00169.1"/>
    </source>
</evidence>
<organism evidence="1 2">
    <name type="scientific">Hamiltosporidium magnivora</name>
    <dbReference type="NCBI Taxonomy" id="148818"/>
    <lineage>
        <taxon>Eukaryota</taxon>
        <taxon>Fungi</taxon>
        <taxon>Fungi incertae sedis</taxon>
        <taxon>Microsporidia</taxon>
        <taxon>Dubosqiidae</taxon>
        <taxon>Hamiltosporidium</taxon>
    </lineage>
</organism>
<sequence>MIVYVSSDFRDSDEIFTSHIFLTLFLLLEDCFPEPSRIPFRHLGSAGNPRLGTVALQKNFHGPDKSNISAAADG</sequence>
<comment type="caution">
    <text evidence="1">The sequence shown here is derived from an EMBL/GenBank/DDBJ whole genome shotgun (WGS) entry which is preliminary data.</text>
</comment>
<dbReference type="AlphaFoldDB" id="A0A4Q9KYU0"/>
<reference evidence="1 2" key="1">
    <citation type="submission" date="2017-12" db="EMBL/GenBank/DDBJ databases">
        <authorList>
            <person name="Pombert J.-F."/>
            <person name="Haag K.L."/>
            <person name="Ebert D."/>
        </authorList>
    </citation>
    <scope>NUCLEOTIDE SEQUENCE [LARGE SCALE GENOMIC DNA]</scope>
    <source>
        <strain evidence="1">IL-BN-2</strain>
    </source>
</reference>
<accession>A0A4Q9KYU0</accession>
<dbReference type="Proteomes" id="UP000293045">
    <property type="component" value="Unassembled WGS sequence"/>
</dbReference>
<name>A0A4Q9KYU0_9MICR</name>